<keyword evidence="2" id="KW-1185">Reference proteome</keyword>
<name>A0ABQ6ZD06_9GAMM</name>
<evidence type="ECO:0000313" key="2">
    <source>
        <dbReference type="Proteomes" id="UP000781710"/>
    </source>
</evidence>
<sequence>MVLVALPLATLLVEFAAVGVALTLMNRSTLPAVVAVMVTRFALAGTVKTGKSVLKLPFAPETFATG</sequence>
<dbReference type="Proteomes" id="UP000781710">
    <property type="component" value="Unassembled WGS sequence"/>
</dbReference>
<gene>
    <name evidence="1" type="ORF">CSC78_17285</name>
</gene>
<reference evidence="1 2" key="1">
    <citation type="submission" date="2017-10" db="EMBL/GenBank/DDBJ databases">
        <title>Whole genome sequencing of members of genus Pseudoxanthomonas.</title>
        <authorList>
            <person name="Kumar S."/>
            <person name="Bansal K."/>
            <person name="Kaur A."/>
            <person name="Patil P."/>
            <person name="Sharma S."/>
            <person name="Patil P.B."/>
        </authorList>
    </citation>
    <scope>NUCLEOTIDE SEQUENCE [LARGE SCALE GENOMIC DNA]</scope>
    <source>
        <strain evidence="1 2">DSM 17109</strain>
    </source>
</reference>
<organism evidence="1 2">
    <name type="scientific">Pseudoxanthomonas japonensis</name>
    <dbReference type="NCBI Taxonomy" id="69284"/>
    <lineage>
        <taxon>Bacteria</taxon>
        <taxon>Pseudomonadati</taxon>
        <taxon>Pseudomonadota</taxon>
        <taxon>Gammaproteobacteria</taxon>
        <taxon>Lysobacterales</taxon>
        <taxon>Lysobacteraceae</taxon>
        <taxon>Pseudoxanthomonas</taxon>
    </lineage>
</organism>
<protein>
    <submittedName>
        <fullName evidence="1">Uncharacterized protein</fullName>
    </submittedName>
</protein>
<evidence type="ECO:0000313" key="1">
    <source>
        <dbReference type="EMBL" id="KAF1722178.1"/>
    </source>
</evidence>
<comment type="caution">
    <text evidence="1">The sequence shown here is derived from an EMBL/GenBank/DDBJ whole genome shotgun (WGS) entry which is preliminary data.</text>
</comment>
<dbReference type="EMBL" id="PDWW01000034">
    <property type="protein sequence ID" value="KAF1722178.1"/>
    <property type="molecule type" value="Genomic_DNA"/>
</dbReference>
<proteinExistence type="predicted"/>
<accession>A0ABQ6ZD06</accession>